<evidence type="ECO:0000256" key="4">
    <source>
        <dbReference type="ARBA" id="ARBA00022692"/>
    </source>
</evidence>
<evidence type="ECO:0000256" key="5">
    <source>
        <dbReference type="ARBA" id="ARBA00023077"/>
    </source>
</evidence>
<keyword evidence="3 8" id="KW-1134">Transmembrane beta strand</keyword>
<dbReference type="GO" id="GO:0015344">
    <property type="term" value="F:siderophore uptake transmembrane transporter activity"/>
    <property type="evidence" value="ECO:0007669"/>
    <property type="project" value="TreeGrafter"/>
</dbReference>
<keyword evidence="2 8" id="KW-0813">Transport</keyword>
<dbReference type="InterPro" id="IPR039426">
    <property type="entry name" value="TonB-dep_rcpt-like"/>
</dbReference>
<evidence type="ECO:0000259" key="12">
    <source>
        <dbReference type="Pfam" id="PF07715"/>
    </source>
</evidence>
<evidence type="ECO:0000313" key="13">
    <source>
        <dbReference type="EMBL" id="ETK01650.1"/>
    </source>
</evidence>
<keyword evidence="13" id="KW-0675">Receptor</keyword>
<feature type="signal peptide" evidence="10">
    <location>
        <begin position="1"/>
        <end position="21"/>
    </location>
</feature>
<keyword evidence="5 9" id="KW-0798">TonB box</keyword>
<gene>
    <name evidence="13" type="ORF">N425_08405</name>
</gene>
<evidence type="ECO:0000256" key="8">
    <source>
        <dbReference type="PROSITE-ProRule" id="PRU01360"/>
    </source>
</evidence>
<dbReference type="InterPro" id="IPR037066">
    <property type="entry name" value="Plug_dom_sf"/>
</dbReference>
<sequence>MRIIYLPLLMLCASLTQPVWAGTTDPTIGSEQVKPKTDAVVTGHVVDAKTGEHLPYINVVVKGTTIGVATDATGHYMLKDLPAGELTIEASFIGYKKVVKKIKTKPNTMLEVNFELEEEALAIDEVVVSATRSETMRREAPSLVNVLDTKLFERTQSTDIAQGLKFQPGVRVETNCQNCGFSQVRINGLDGPYSQILIDSRPIFSALAGVYGLEQIPANMIERVEVVRGGGSALFGSSAIAGTINIITREPTGNSASLSHQTRGLGGLNTFENTTNFNGSMVSENGRLGVTLFGQARHRTGYDHDGDGYTELPVLDGRTLGFRSFLKPNIYSRFTLEFHNTHEFRRGGDLLKEQPHNAHIAEQLEHINNVGSLGYQYFSPDGHHRFNAYGSFMKVQRKSYYGGGDRTADEIINEGKKNVEAAKDAFIAELKKKNPAITDDELEAEVKKSFLPGSHNGLTNEDMLELNKRMSSYGRTNGLTYMFGAQYAADFDRLLFLPSTLTAGIEYNHDHLDDKSGYREAPIDQRVNTKSAFLQNEWKNDRWSILLGARLDKHSMVSRAILSPRLNLRFAPSKDFTLRASYSKGFRAPQLFDEDLHVDNAGGDLIVSRNAPGLKEETSHSFSASIDWYHRFGVWQLNLLAEGFYTQLVDAFGFTQKDTVIGGISQILKTRENSDGAKVYGLNFEGKIAYLNTWQLQGGLTAQRSLWNTERQWNEDDAYKTRRIYRTPDLYAYFIGTLNITRALSFSLTGNYTGNMLTGHEIPTEDDGSLTQFNGRPAATIHPDRMQHGEGQTDKTYGPRTFKTPAFFEMGARVAYNIPLYKTYTLQLHAGVQNMFNAFQDDFDRGPSRDSAYIYGPGSPRCWYAGMKLTL</sequence>
<evidence type="ECO:0000256" key="1">
    <source>
        <dbReference type="ARBA" id="ARBA00004571"/>
    </source>
</evidence>
<dbReference type="Pfam" id="PF07715">
    <property type="entry name" value="Plug"/>
    <property type="match status" value="1"/>
</dbReference>
<evidence type="ECO:0000313" key="14">
    <source>
        <dbReference type="Proteomes" id="UP000018837"/>
    </source>
</evidence>
<dbReference type="Pfam" id="PF13715">
    <property type="entry name" value="CarbopepD_reg_2"/>
    <property type="match status" value="1"/>
</dbReference>
<dbReference type="Proteomes" id="UP000018837">
    <property type="component" value="Unassembled WGS sequence"/>
</dbReference>
<keyword evidence="7 8" id="KW-0998">Cell outer membrane</keyword>
<keyword evidence="4 8" id="KW-0812">Transmembrane</keyword>
<comment type="caution">
    <text evidence="13">The sequence shown here is derived from an EMBL/GenBank/DDBJ whole genome shotgun (WGS) entry which is preliminary data.</text>
</comment>
<evidence type="ECO:0000256" key="9">
    <source>
        <dbReference type="RuleBase" id="RU003357"/>
    </source>
</evidence>
<evidence type="ECO:0000256" key="3">
    <source>
        <dbReference type="ARBA" id="ARBA00022452"/>
    </source>
</evidence>
<dbReference type="Gene3D" id="2.40.170.20">
    <property type="entry name" value="TonB-dependent receptor, beta-barrel domain"/>
    <property type="match status" value="1"/>
</dbReference>
<keyword evidence="10" id="KW-0732">Signal</keyword>
<dbReference type="PROSITE" id="PS52016">
    <property type="entry name" value="TONB_DEPENDENT_REC_3"/>
    <property type="match status" value="1"/>
</dbReference>
<dbReference type="AlphaFoldDB" id="W2C3C7"/>
<name>W2C3C7_9BACT</name>
<dbReference type="SUPFAM" id="SSF56935">
    <property type="entry name" value="Porins"/>
    <property type="match status" value="1"/>
</dbReference>
<dbReference type="InterPro" id="IPR036942">
    <property type="entry name" value="Beta-barrel_TonB_sf"/>
</dbReference>
<evidence type="ECO:0000256" key="2">
    <source>
        <dbReference type="ARBA" id="ARBA00022448"/>
    </source>
</evidence>
<dbReference type="InterPro" id="IPR000531">
    <property type="entry name" value="Beta-barrel_TonB"/>
</dbReference>
<evidence type="ECO:0000256" key="7">
    <source>
        <dbReference type="ARBA" id="ARBA00023237"/>
    </source>
</evidence>
<dbReference type="PATRIC" id="fig|1411148.3.peg.1308"/>
<comment type="similarity">
    <text evidence="8 9">Belongs to the TonB-dependent receptor family.</text>
</comment>
<dbReference type="PANTHER" id="PTHR30069">
    <property type="entry name" value="TONB-DEPENDENT OUTER MEMBRANE RECEPTOR"/>
    <property type="match status" value="1"/>
</dbReference>
<evidence type="ECO:0000259" key="11">
    <source>
        <dbReference type="Pfam" id="PF00593"/>
    </source>
</evidence>
<dbReference type="InterPro" id="IPR008969">
    <property type="entry name" value="CarboxyPept-like_regulatory"/>
</dbReference>
<keyword evidence="6 8" id="KW-0472">Membrane</keyword>
<dbReference type="PANTHER" id="PTHR30069:SF57">
    <property type="entry name" value="TONB-DEPENDENT RECEPTOR"/>
    <property type="match status" value="1"/>
</dbReference>
<feature type="domain" description="TonB-dependent receptor plug" evidence="12">
    <location>
        <begin position="138"/>
        <end position="243"/>
    </location>
</feature>
<proteinExistence type="inferred from homology"/>
<dbReference type="Gene3D" id="2.60.40.1120">
    <property type="entry name" value="Carboxypeptidase-like, regulatory domain"/>
    <property type="match status" value="1"/>
</dbReference>
<reference evidence="13 14" key="1">
    <citation type="submission" date="2013-11" db="EMBL/GenBank/DDBJ databases">
        <title>Single cell genomics of uncultured Tannerella BU063 (oral taxon 286).</title>
        <authorList>
            <person name="Beall C.J."/>
            <person name="Campbell A.G."/>
            <person name="Griffen A.L."/>
            <person name="Podar M."/>
            <person name="Leys E.J."/>
        </authorList>
    </citation>
    <scope>NUCLEOTIDE SEQUENCE [LARGE SCALE GENOMIC DNA]</scope>
    <source>
        <strain evidence="13">Cell 2</strain>
    </source>
</reference>
<dbReference type="GO" id="GO:0009279">
    <property type="term" value="C:cell outer membrane"/>
    <property type="evidence" value="ECO:0007669"/>
    <property type="project" value="UniProtKB-SubCell"/>
</dbReference>
<dbReference type="SUPFAM" id="SSF49464">
    <property type="entry name" value="Carboxypeptidase regulatory domain-like"/>
    <property type="match status" value="1"/>
</dbReference>
<dbReference type="Gene3D" id="2.170.130.10">
    <property type="entry name" value="TonB-dependent receptor, plug domain"/>
    <property type="match status" value="1"/>
</dbReference>
<dbReference type="InterPro" id="IPR012910">
    <property type="entry name" value="Plug_dom"/>
</dbReference>
<feature type="chain" id="PRO_5004812437" evidence="10">
    <location>
        <begin position="22"/>
        <end position="871"/>
    </location>
</feature>
<evidence type="ECO:0000256" key="10">
    <source>
        <dbReference type="SAM" id="SignalP"/>
    </source>
</evidence>
<protein>
    <submittedName>
        <fullName evidence="13">TonB-denpendent receptor</fullName>
    </submittedName>
</protein>
<feature type="domain" description="TonB-dependent receptor-like beta-barrel" evidence="11">
    <location>
        <begin position="370"/>
        <end position="834"/>
    </location>
</feature>
<comment type="subcellular location">
    <subcellularLocation>
        <location evidence="1 8">Cell outer membrane</location>
        <topology evidence="1 8">Multi-pass membrane protein</topology>
    </subcellularLocation>
</comment>
<accession>W2C3C7</accession>
<dbReference type="GO" id="GO:0044718">
    <property type="term" value="P:siderophore transmembrane transport"/>
    <property type="evidence" value="ECO:0007669"/>
    <property type="project" value="TreeGrafter"/>
</dbReference>
<dbReference type="Pfam" id="PF00593">
    <property type="entry name" value="TonB_dep_Rec_b-barrel"/>
    <property type="match status" value="1"/>
</dbReference>
<organism evidence="13 14">
    <name type="scientific">Tannerella sp. oral taxon BU063 isolate Cell 2</name>
    <dbReference type="NCBI Taxonomy" id="1411148"/>
    <lineage>
        <taxon>Bacteria</taxon>
        <taxon>Pseudomonadati</taxon>
        <taxon>Bacteroidota</taxon>
        <taxon>Bacteroidia</taxon>
        <taxon>Bacteroidales</taxon>
        <taxon>Tannerellaceae</taxon>
        <taxon>Tannerella</taxon>
    </lineage>
</organism>
<evidence type="ECO:0000256" key="6">
    <source>
        <dbReference type="ARBA" id="ARBA00023136"/>
    </source>
</evidence>
<dbReference type="EMBL" id="AYUF01000468">
    <property type="protein sequence ID" value="ETK01650.1"/>
    <property type="molecule type" value="Genomic_DNA"/>
</dbReference>